<sequence length="88" mass="9419">MSPARSVTYRDRFGPFRGRFTTFGGGPACFWKHLQRRSRPAAGINESLADVFARADLAIGANAGFPASRARPPAVELIAASTVLPVES</sequence>
<evidence type="ECO:0000313" key="1">
    <source>
        <dbReference type="EMBL" id="MET3582408.1"/>
    </source>
</evidence>
<proteinExistence type="predicted"/>
<keyword evidence="2" id="KW-1185">Reference proteome</keyword>
<reference evidence="1 2" key="1">
    <citation type="submission" date="2024-06" db="EMBL/GenBank/DDBJ databases">
        <title>Genomic Encyclopedia of Type Strains, Phase IV (KMG-IV): sequencing the most valuable type-strain genomes for metagenomic binning, comparative biology and taxonomic classification.</title>
        <authorList>
            <person name="Goeker M."/>
        </authorList>
    </citation>
    <scope>NUCLEOTIDE SEQUENCE [LARGE SCALE GENOMIC DNA]</scope>
    <source>
        <strain evidence="1 2">DSM 100022</strain>
    </source>
</reference>
<gene>
    <name evidence="1" type="ORF">ABID19_005467</name>
</gene>
<dbReference type="EMBL" id="JBEPMC010000011">
    <property type="protein sequence ID" value="MET3582408.1"/>
    <property type="molecule type" value="Genomic_DNA"/>
</dbReference>
<organism evidence="1 2">
    <name type="scientific">Mesorhizobium robiniae</name>
    <dbReference type="NCBI Taxonomy" id="559315"/>
    <lineage>
        <taxon>Bacteria</taxon>
        <taxon>Pseudomonadati</taxon>
        <taxon>Pseudomonadota</taxon>
        <taxon>Alphaproteobacteria</taxon>
        <taxon>Hyphomicrobiales</taxon>
        <taxon>Phyllobacteriaceae</taxon>
        <taxon>Mesorhizobium</taxon>
    </lineage>
</organism>
<protein>
    <submittedName>
        <fullName evidence="1">Uncharacterized protein</fullName>
    </submittedName>
</protein>
<name>A0ABV2GVV6_9HYPH</name>
<dbReference type="Proteomes" id="UP001549204">
    <property type="component" value="Unassembled WGS sequence"/>
</dbReference>
<accession>A0ABV2GVV6</accession>
<comment type="caution">
    <text evidence="1">The sequence shown here is derived from an EMBL/GenBank/DDBJ whole genome shotgun (WGS) entry which is preliminary data.</text>
</comment>
<evidence type="ECO:0000313" key="2">
    <source>
        <dbReference type="Proteomes" id="UP001549204"/>
    </source>
</evidence>